<protein>
    <recommendedName>
        <fullName evidence="2">Peroxidase</fullName>
    </recommendedName>
</protein>
<dbReference type="PANTHER" id="PTHR35446:SF2">
    <property type="entry name" value="CARBOXYMUCONOLACTONE DECARBOXYLASE-LIKE DOMAIN-CONTAINING PROTEIN"/>
    <property type="match status" value="1"/>
</dbReference>
<dbReference type="EMBL" id="UINC01143363">
    <property type="protein sequence ID" value="SVD32243.1"/>
    <property type="molecule type" value="Genomic_DNA"/>
</dbReference>
<accession>A0A382UDC0</accession>
<reference evidence="1" key="1">
    <citation type="submission" date="2018-05" db="EMBL/GenBank/DDBJ databases">
        <authorList>
            <person name="Lanie J.A."/>
            <person name="Ng W.-L."/>
            <person name="Kazmierczak K.M."/>
            <person name="Andrzejewski T.M."/>
            <person name="Davidsen T.M."/>
            <person name="Wayne K.J."/>
            <person name="Tettelin H."/>
            <person name="Glass J.I."/>
            <person name="Rusch D."/>
            <person name="Podicherti R."/>
            <person name="Tsui H.-C.T."/>
            <person name="Winkler M.E."/>
        </authorList>
    </citation>
    <scope>NUCLEOTIDE SEQUENCE</scope>
</reference>
<name>A0A382UDC0_9ZZZZ</name>
<gene>
    <name evidence="1" type="ORF">METZ01_LOCUS385097</name>
</gene>
<dbReference type="SUPFAM" id="SSF69118">
    <property type="entry name" value="AhpD-like"/>
    <property type="match status" value="1"/>
</dbReference>
<evidence type="ECO:0008006" key="2">
    <source>
        <dbReference type="Google" id="ProtNLM"/>
    </source>
</evidence>
<proteinExistence type="predicted"/>
<evidence type="ECO:0000313" key="1">
    <source>
        <dbReference type="EMBL" id="SVD32243.1"/>
    </source>
</evidence>
<sequence length="121" mass="13431">MAEFIQNDWRKADLTVAERAMLEWSEKLTLTPAMMTEADIQGLRDVGWTDRDILDIAHVCAYFNFRVRMVDGLGLEVPDTSAERATAARQHAAELAKEKGVTLPSDIWGVGEQAKAAKARA</sequence>
<dbReference type="PANTHER" id="PTHR35446">
    <property type="entry name" value="SI:CH211-175M2.5"/>
    <property type="match status" value="1"/>
</dbReference>
<organism evidence="1">
    <name type="scientific">marine metagenome</name>
    <dbReference type="NCBI Taxonomy" id="408172"/>
    <lineage>
        <taxon>unclassified sequences</taxon>
        <taxon>metagenomes</taxon>
        <taxon>ecological metagenomes</taxon>
    </lineage>
</organism>
<dbReference type="AlphaFoldDB" id="A0A382UDC0"/>
<dbReference type="InterPro" id="IPR029032">
    <property type="entry name" value="AhpD-like"/>
</dbReference>
<dbReference type="Gene3D" id="1.20.1290.10">
    <property type="entry name" value="AhpD-like"/>
    <property type="match status" value="1"/>
</dbReference>